<name>A0A212KYD8_9BACT</name>
<reference evidence="1" key="1">
    <citation type="submission" date="2016-08" db="EMBL/GenBank/DDBJ databases">
        <authorList>
            <person name="Seilhamer J.J."/>
        </authorList>
    </citation>
    <scope>NUCLEOTIDE SEQUENCE</scope>
    <source>
        <strain evidence="1">86-1</strain>
    </source>
</reference>
<dbReference type="AlphaFoldDB" id="A0A212KYD8"/>
<dbReference type="EMBL" id="FMJC01000001">
    <property type="protein sequence ID" value="SCM70283.1"/>
    <property type="molecule type" value="Genomic_DNA"/>
</dbReference>
<proteinExistence type="predicted"/>
<protein>
    <submittedName>
        <fullName evidence="1">Uncharacterized protein</fullName>
    </submittedName>
</protein>
<evidence type="ECO:0000313" key="1">
    <source>
        <dbReference type="EMBL" id="SCM70283.1"/>
    </source>
</evidence>
<organism evidence="1">
    <name type="scientific">uncultured Desulfovibrio sp</name>
    <dbReference type="NCBI Taxonomy" id="167968"/>
    <lineage>
        <taxon>Bacteria</taxon>
        <taxon>Pseudomonadati</taxon>
        <taxon>Thermodesulfobacteriota</taxon>
        <taxon>Desulfovibrionia</taxon>
        <taxon>Desulfovibrionales</taxon>
        <taxon>Desulfovibrionaceae</taxon>
        <taxon>Desulfovibrio</taxon>
        <taxon>environmental samples</taxon>
    </lineage>
</organism>
<gene>
    <name evidence="1" type="ORF">KL86DES1_10309</name>
</gene>
<sequence>MFHTIAVAIRSDAVLPRKAVPANGSGKPAEVGNGYRENGYSQCENAILTQRRQVA</sequence>
<accession>A0A212KYD8</accession>